<feature type="region of interest" description="Disordered" evidence="2">
    <location>
        <begin position="243"/>
        <end position="357"/>
    </location>
</feature>
<dbReference type="EMBL" id="RCSX01000008">
    <property type="protein sequence ID" value="KAF7931608.1"/>
    <property type="molecule type" value="Genomic_DNA"/>
</dbReference>
<feature type="compositionally biased region" description="Polar residues" evidence="2">
    <location>
        <begin position="347"/>
        <end position="357"/>
    </location>
</feature>
<comment type="caution">
    <text evidence="3">The sequence shown here is derived from an EMBL/GenBank/DDBJ whole genome shotgun (WGS) entry which is preliminary data.</text>
</comment>
<evidence type="ECO:0000256" key="1">
    <source>
        <dbReference type="SAM" id="Coils"/>
    </source>
</evidence>
<proteinExistence type="predicted"/>
<protein>
    <submittedName>
        <fullName evidence="3">Uncharacterized protein</fullName>
    </submittedName>
</protein>
<feature type="coiled-coil region" evidence="1">
    <location>
        <begin position="61"/>
        <end position="95"/>
    </location>
</feature>
<keyword evidence="4" id="KW-1185">Reference proteome</keyword>
<evidence type="ECO:0000256" key="2">
    <source>
        <dbReference type="SAM" id="MobiDB-lite"/>
    </source>
</evidence>
<dbReference type="RefSeq" id="XP_038811500.1">
    <property type="nucleotide sequence ID" value="XM_038951964.1"/>
</dbReference>
<sequence length="357" mass="40378">MAPLTSQNNKNSDDVFANSVVGFGKANTKILKANLQEEITAIGEIDVREQLSPSYKTKFKTDRLRQENDQLQADLDKLRGEHTDLERRYKEKAQSTENHVRSYHAYYHSLCNMADFAREAINSAPWSLKSQADWVKALMSKTLKQTELKEKASARYKLLMDAHTKIITTKKLPPQVLELISGAKFLPWGVHQNYPSEGYPVDNVGLRLLDKQPDSRPFKFIDEPESDQAPAVDTDKEIIAISSDEPQSSDPSSSDEEDHHTDIAPQNPRRRLDFNQAIPVSLQVSKRSHTRVTEPTATSLPAGTGQRLERHRNRFFPRDSESPNPSENRAAVRKADESARHIALSEPQVSQDTQRAL</sequence>
<evidence type="ECO:0000313" key="3">
    <source>
        <dbReference type="EMBL" id="KAF7931608.1"/>
    </source>
</evidence>
<dbReference type="Proteomes" id="UP000783213">
    <property type="component" value="Unassembled WGS sequence"/>
</dbReference>
<evidence type="ECO:0000313" key="4">
    <source>
        <dbReference type="Proteomes" id="UP000783213"/>
    </source>
</evidence>
<accession>A0ABQ7IQK8</accession>
<reference evidence="3 4" key="1">
    <citation type="journal article" date="2020" name="Genome Biol. Evol.">
        <title>Comparative genomics of Sclerotiniaceae.</title>
        <authorList>
            <person name="Valero Jimenez C.A."/>
            <person name="Steentjes M."/>
            <person name="Scholten O.E."/>
            <person name="Van Kan J.A.L."/>
        </authorList>
    </citation>
    <scope>NUCLEOTIDE SEQUENCE [LARGE SCALE GENOMIC DNA]</scope>
    <source>
        <strain evidence="3 4">B1</strain>
    </source>
</reference>
<name>A0ABQ7IQK8_9HELO</name>
<keyword evidence="1" id="KW-0175">Coiled coil</keyword>
<organism evidence="3 4">
    <name type="scientific">Botrytis deweyae</name>
    <dbReference type="NCBI Taxonomy" id="2478750"/>
    <lineage>
        <taxon>Eukaryota</taxon>
        <taxon>Fungi</taxon>
        <taxon>Dikarya</taxon>
        <taxon>Ascomycota</taxon>
        <taxon>Pezizomycotina</taxon>
        <taxon>Leotiomycetes</taxon>
        <taxon>Helotiales</taxon>
        <taxon>Sclerotiniaceae</taxon>
        <taxon>Botrytis</taxon>
    </lineage>
</organism>
<dbReference type="GeneID" id="62231118"/>
<feature type="compositionally biased region" description="Low complexity" evidence="2">
    <location>
        <begin position="243"/>
        <end position="252"/>
    </location>
</feature>
<gene>
    <name evidence="3" type="ORF">EAE98_004344</name>
</gene>